<organism evidence="6 7">
    <name type="scientific">Rhizobium gallicum bv. gallicum R602sp</name>
    <dbReference type="NCBI Taxonomy" id="1041138"/>
    <lineage>
        <taxon>Bacteria</taxon>
        <taxon>Pseudomonadati</taxon>
        <taxon>Pseudomonadota</taxon>
        <taxon>Alphaproteobacteria</taxon>
        <taxon>Hyphomicrobiales</taxon>
        <taxon>Rhizobiaceae</taxon>
        <taxon>Rhizobium/Agrobacterium group</taxon>
        <taxon>Rhizobium</taxon>
    </lineage>
</organism>
<evidence type="ECO:0000259" key="5">
    <source>
        <dbReference type="Pfam" id="PF22624"/>
    </source>
</evidence>
<dbReference type="PANTHER" id="PTHR12215">
    <property type="entry name" value="PHOSPHOPANTETHEINE TRANSFERASE"/>
    <property type="match status" value="1"/>
</dbReference>
<dbReference type="InterPro" id="IPR050559">
    <property type="entry name" value="P-Pant_transferase_sf"/>
</dbReference>
<keyword evidence="7" id="KW-1185">Reference proteome</keyword>
<dbReference type="Proteomes" id="UP000031368">
    <property type="component" value="Chromosome"/>
</dbReference>
<feature type="domain" description="4'-phosphopantetheinyl transferase N-terminal" evidence="5">
    <location>
        <begin position="28"/>
        <end position="110"/>
    </location>
</feature>
<dbReference type="HOGENOM" id="CLU_057011_2_3_5"/>
<protein>
    <submittedName>
        <fullName evidence="6">4'-phosphopantetheinyl transferase protein</fullName>
        <ecNumber evidence="6">2.7.8.7</ecNumber>
    </submittedName>
</protein>
<dbReference type="Pfam" id="PF01648">
    <property type="entry name" value="ACPS"/>
    <property type="match status" value="1"/>
</dbReference>
<sequence>MRDGLSADIIDIWIWNLEEASTSQAPYLATPLTARELDAAARFVHERDRRRYIAGRSGLRRIVGSYLGIEPNRLSLSYNAYGKPRIAASNGRMLHFNLSHCGGMAALAVSSCYQVGIDIEEVRPLKEDNVSRFLSPKEETALAALPAAQYRRAFYSVWTRKEAFVKAIGVGLSFPLDAFDVTVGDGLPPRLERLDADGNTPADWSLFDLEMPHPFVGTLAALTAGKHVTLNYRDENALLFMSNGHPERNDWPPHQNDGSQAGLS</sequence>
<feature type="domain" description="4'-phosphopantetheinyl transferase" evidence="4">
    <location>
        <begin position="114"/>
        <end position="206"/>
    </location>
</feature>
<feature type="region of interest" description="Disordered" evidence="3">
    <location>
        <begin position="243"/>
        <end position="264"/>
    </location>
</feature>
<dbReference type="KEGG" id="rga:RGR602_CH02855"/>
<dbReference type="GO" id="GO:0005829">
    <property type="term" value="C:cytosol"/>
    <property type="evidence" value="ECO:0007669"/>
    <property type="project" value="TreeGrafter"/>
</dbReference>
<dbReference type="GO" id="GO:0019878">
    <property type="term" value="P:lysine biosynthetic process via aminoadipic acid"/>
    <property type="evidence" value="ECO:0007669"/>
    <property type="project" value="TreeGrafter"/>
</dbReference>
<dbReference type="EMBL" id="CP006877">
    <property type="protein sequence ID" value="AJD42173.1"/>
    <property type="molecule type" value="Genomic_DNA"/>
</dbReference>
<evidence type="ECO:0000259" key="4">
    <source>
        <dbReference type="Pfam" id="PF01648"/>
    </source>
</evidence>
<evidence type="ECO:0000256" key="3">
    <source>
        <dbReference type="SAM" id="MobiDB-lite"/>
    </source>
</evidence>
<dbReference type="EC" id="2.7.8.7" evidence="6"/>
<dbReference type="PANTHER" id="PTHR12215:SF10">
    <property type="entry name" value="L-AMINOADIPATE-SEMIALDEHYDE DEHYDROGENASE-PHOSPHOPANTETHEINYL TRANSFERASE"/>
    <property type="match status" value="1"/>
</dbReference>
<evidence type="ECO:0000313" key="6">
    <source>
        <dbReference type="EMBL" id="AJD42173.1"/>
    </source>
</evidence>
<reference evidence="6 7" key="1">
    <citation type="submission" date="2013-11" db="EMBL/GenBank/DDBJ databases">
        <title>Complete genome sequence of Rhizobium gallicum bv. gallicum R602.</title>
        <authorList>
            <person name="Bustos P."/>
            <person name="Santamaria R.I."/>
            <person name="Lozano L."/>
            <person name="Acosta J.L."/>
            <person name="Ormeno-Orrillo E."/>
            <person name="Rogel M.A."/>
            <person name="Romero D."/>
            <person name="Cevallos M.A."/>
            <person name="Martinez-Romero E."/>
            <person name="Gonzalez V."/>
        </authorList>
    </citation>
    <scope>NUCLEOTIDE SEQUENCE [LARGE SCALE GENOMIC DNA]</scope>
    <source>
        <strain evidence="6 7">R602</strain>
    </source>
</reference>
<dbReference type="Pfam" id="PF22624">
    <property type="entry name" value="AASDHPPT_N"/>
    <property type="match status" value="1"/>
</dbReference>
<dbReference type="InterPro" id="IPR055066">
    <property type="entry name" value="AASDHPPT_N"/>
</dbReference>
<gene>
    <name evidence="6" type="ORF">RGR602_CH02855</name>
</gene>
<keyword evidence="2 6" id="KW-0808">Transferase</keyword>
<proteinExistence type="inferred from homology"/>
<evidence type="ECO:0000256" key="2">
    <source>
        <dbReference type="ARBA" id="ARBA00022679"/>
    </source>
</evidence>
<comment type="similarity">
    <text evidence="1">Belongs to the P-Pant transferase superfamily. Gsp/Sfp/HetI/AcpT family.</text>
</comment>
<dbReference type="AlphaFoldDB" id="A0A0B4X6K2"/>
<dbReference type="Gene3D" id="3.90.470.20">
    <property type="entry name" value="4'-phosphopantetheinyl transferase domain"/>
    <property type="match status" value="1"/>
</dbReference>
<dbReference type="GO" id="GO:0000287">
    <property type="term" value="F:magnesium ion binding"/>
    <property type="evidence" value="ECO:0007669"/>
    <property type="project" value="InterPro"/>
</dbReference>
<dbReference type="SUPFAM" id="SSF56214">
    <property type="entry name" value="4'-phosphopantetheinyl transferase"/>
    <property type="match status" value="2"/>
</dbReference>
<dbReference type="InterPro" id="IPR008278">
    <property type="entry name" value="4-PPantetheinyl_Trfase_dom"/>
</dbReference>
<evidence type="ECO:0000256" key="1">
    <source>
        <dbReference type="ARBA" id="ARBA00010990"/>
    </source>
</evidence>
<name>A0A0B4X6K2_9HYPH</name>
<dbReference type="InterPro" id="IPR037143">
    <property type="entry name" value="4-PPantetheinyl_Trfase_dom_sf"/>
</dbReference>
<accession>A0A0B4X6K2</accession>
<dbReference type="GO" id="GO:0008897">
    <property type="term" value="F:holo-[acyl-carrier-protein] synthase activity"/>
    <property type="evidence" value="ECO:0007669"/>
    <property type="project" value="UniProtKB-EC"/>
</dbReference>
<evidence type="ECO:0000313" key="7">
    <source>
        <dbReference type="Proteomes" id="UP000031368"/>
    </source>
</evidence>